<sequence>MYTPTVMSRNLTVLVAIDLYRTTGQSPSLLILLYLLVSPATGCLISPVELSIWAVWRDIQKS</sequence>
<dbReference type="HOGENOM" id="CLU_2905754_0_0_1"/>
<dbReference type="EMBL" id="JMSN01000054">
    <property type="protein sequence ID" value="KDN44114.1"/>
    <property type="molecule type" value="Genomic_DNA"/>
</dbReference>
<feature type="non-terminal residue" evidence="2">
    <location>
        <position position="1"/>
    </location>
</feature>
<feature type="transmembrane region" description="Helical" evidence="1">
    <location>
        <begin position="31"/>
        <end position="56"/>
    </location>
</feature>
<keyword evidence="1" id="KW-0812">Transmembrane</keyword>
<dbReference type="InParanoid" id="A0A066VZ69"/>
<evidence type="ECO:0000256" key="1">
    <source>
        <dbReference type="SAM" id="Phobius"/>
    </source>
</evidence>
<dbReference type="AlphaFoldDB" id="A0A066VZ69"/>
<evidence type="ECO:0000313" key="3">
    <source>
        <dbReference type="Proteomes" id="UP000027361"/>
    </source>
</evidence>
<accession>A0A066VZ69</accession>
<reference evidence="2 3" key="1">
    <citation type="submission" date="2014-05" db="EMBL/GenBank/DDBJ databases">
        <title>Draft genome sequence of a rare smut relative, Tilletiaria anomala UBC 951.</title>
        <authorList>
            <consortium name="DOE Joint Genome Institute"/>
            <person name="Toome M."/>
            <person name="Kuo A."/>
            <person name="Henrissat B."/>
            <person name="Lipzen A."/>
            <person name="Tritt A."/>
            <person name="Yoshinaga Y."/>
            <person name="Zane M."/>
            <person name="Barry K."/>
            <person name="Grigoriev I.V."/>
            <person name="Spatafora J.W."/>
            <person name="Aimea M.C."/>
        </authorList>
    </citation>
    <scope>NUCLEOTIDE SEQUENCE [LARGE SCALE GENOMIC DNA]</scope>
    <source>
        <strain evidence="2 3">UBC 951</strain>
    </source>
</reference>
<keyword evidence="1" id="KW-1133">Transmembrane helix</keyword>
<comment type="caution">
    <text evidence="2">The sequence shown here is derived from an EMBL/GenBank/DDBJ whole genome shotgun (WGS) entry which is preliminary data.</text>
</comment>
<keyword evidence="1" id="KW-0472">Membrane</keyword>
<protein>
    <submittedName>
        <fullName evidence="2">Uncharacterized protein</fullName>
    </submittedName>
</protein>
<proteinExistence type="predicted"/>
<name>A0A066VZ69_TILAU</name>
<dbReference type="GeneID" id="25264619"/>
<dbReference type="Proteomes" id="UP000027361">
    <property type="component" value="Unassembled WGS sequence"/>
</dbReference>
<evidence type="ECO:0000313" key="2">
    <source>
        <dbReference type="EMBL" id="KDN44114.1"/>
    </source>
</evidence>
<organism evidence="2 3">
    <name type="scientific">Tilletiaria anomala (strain ATCC 24038 / CBS 436.72 / UBC 951)</name>
    <dbReference type="NCBI Taxonomy" id="1037660"/>
    <lineage>
        <taxon>Eukaryota</taxon>
        <taxon>Fungi</taxon>
        <taxon>Dikarya</taxon>
        <taxon>Basidiomycota</taxon>
        <taxon>Ustilaginomycotina</taxon>
        <taxon>Exobasidiomycetes</taxon>
        <taxon>Georgefischeriales</taxon>
        <taxon>Tilletiariaceae</taxon>
        <taxon>Tilletiaria</taxon>
    </lineage>
</organism>
<gene>
    <name evidence="2" type="ORF">K437DRAFT_257152</name>
</gene>
<keyword evidence="3" id="KW-1185">Reference proteome</keyword>
<dbReference type="RefSeq" id="XP_013242652.1">
    <property type="nucleotide sequence ID" value="XM_013387198.1"/>
</dbReference>